<feature type="modified residue" description="N6-(pyridoxal phosphate)lysine" evidence="7">
    <location>
        <position position="368"/>
    </location>
</feature>
<dbReference type="PIRSF" id="PIRSF009393">
    <property type="entry name" value="Orn_decarb"/>
    <property type="match status" value="1"/>
</dbReference>
<dbReference type="RefSeq" id="WP_189536166.1">
    <property type="nucleotide sequence ID" value="NZ_BMYX01000022.1"/>
</dbReference>
<comment type="caution">
    <text evidence="9">The sequence shown here is derived from an EMBL/GenBank/DDBJ whole genome shotgun (WGS) entry which is preliminary data.</text>
</comment>
<dbReference type="Proteomes" id="UP000645257">
    <property type="component" value="Unassembled WGS sequence"/>
</dbReference>
<keyword evidence="10" id="KW-1185">Reference proteome</keyword>
<dbReference type="NCBIfam" id="NF011929">
    <property type="entry name" value="PRK15400.1"/>
    <property type="match status" value="1"/>
</dbReference>
<reference evidence="9" key="2">
    <citation type="submission" date="2020-09" db="EMBL/GenBank/DDBJ databases">
        <authorList>
            <person name="Sun Q."/>
            <person name="Kim S."/>
        </authorList>
    </citation>
    <scope>NUCLEOTIDE SEQUENCE</scope>
    <source>
        <strain evidence="9">KCTC 32182</strain>
    </source>
</reference>
<evidence type="ECO:0000256" key="6">
    <source>
        <dbReference type="ARBA" id="ARBA00066446"/>
    </source>
</evidence>
<comment type="catalytic activity">
    <reaction evidence="5">
        <text>L-lysine + H(+) = cadaverine + CO2</text>
        <dbReference type="Rhea" id="RHEA:22352"/>
        <dbReference type="ChEBI" id="CHEBI:15378"/>
        <dbReference type="ChEBI" id="CHEBI:16526"/>
        <dbReference type="ChEBI" id="CHEBI:32551"/>
        <dbReference type="ChEBI" id="CHEBI:58384"/>
        <dbReference type="EC" id="4.1.1.18"/>
    </reaction>
</comment>
<dbReference type="GO" id="GO:0005829">
    <property type="term" value="C:cytosol"/>
    <property type="evidence" value="ECO:0007669"/>
    <property type="project" value="TreeGrafter"/>
</dbReference>
<dbReference type="GO" id="GO:0030170">
    <property type="term" value="F:pyridoxal phosphate binding"/>
    <property type="evidence" value="ECO:0007669"/>
    <property type="project" value="TreeGrafter"/>
</dbReference>
<dbReference type="InterPro" id="IPR015421">
    <property type="entry name" value="PyrdxlP-dep_Trfase_major"/>
</dbReference>
<proteinExistence type="inferred from homology"/>
<evidence type="ECO:0000256" key="5">
    <source>
        <dbReference type="ARBA" id="ARBA00052461"/>
    </source>
</evidence>
<dbReference type="Pfam" id="PF01276">
    <property type="entry name" value="OKR_DC_1"/>
    <property type="match status" value="1"/>
</dbReference>
<dbReference type="GO" id="GO:0008923">
    <property type="term" value="F:lysine decarboxylase activity"/>
    <property type="evidence" value="ECO:0007669"/>
    <property type="project" value="UniProtKB-EC"/>
</dbReference>
<dbReference type="CDD" id="cd00615">
    <property type="entry name" value="Orn_deC_like"/>
    <property type="match status" value="1"/>
</dbReference>
<keyword evidence="2" id="KW-0210">Decarboxylase</keyword>
<dbReference type="InterPro" id="IPR008286">
    <property type="entry name" value="Prn/Lys/Arg_de-COase_C"/>
</dbReference>
<sequence length="712" mass="80290">MKTILILTSKDVPQFKAEPLQELHAEMANNGYEVIYPDSREDLIKLIEQNPRVASVVFDWDDFGLELCAQISELNEKLPLFGFANQNIVLDVNLADLRLNLSFFEYHMGQAEDVFAKIRQGVEAYVDEIMPPFTKALFKYVDENKYTFCTPGHLGGSAFLKSPVGSIFYDFYGPNTFKADVSVSMPELGSLLDHSGPHKEAEEYIAKVFNATSSYIVTNGTSTANKIVGMFAAPSGSTIMVDRNCHKSLTHLMMMSNVTPIYFRPSRNAYGILGGIPKSEFTREVIEQKIAATPNASWPTYAVVTNSTYDGLLYNTEWIKKTLDVKHMHFDSAWVPYTNFHKMYQGKYGMSGATVPGKVVYETQSTHKLLAAFSQASMIHIKGEVDHETFNESFMMHTSTSPQYGIVASTEIAAAMMKGNSGRRLIQNSVERALNFRKEIKKLRAESTGWFFDVWQPEGIEEADCWPLKPEDAWHGFKNLDADHMYLDPIKVTILTPGMSKNGTLEDSGIPASIVSKYLDENGIVVEKTGPYNLLFLFSIGIDKSKSLKLLRTLTAFKRAYDQNMKVKNILPGLYAENPSFYGEMRIQELAQGIHDLMRKFKLPDMMYHAFEVLPQQEMTPHQAFTKVLNDETEEVYVEELVGRTNANMILPYPPGVPLVLPGEMITEESVAVLDFLLMLIEIGKHYPGFDTDIHGAYKQDDGRYKVKVLKK</sequence>
<dbReference type="InterPro" id="IPR015422">
    <property type="entry name" value="PyrdxlP-dep_Trfase_small"/>
</dbReference>
<dbReference type="GO" id="GO:0006527">
    <property type="term" value="P:L-arginine catabolic process"/>
    <property type="evidence" value="ECO:0007669"/>
    <property type="project" value="TreeGrafter"/>
</dbReference>
<evidence type="ECO:0000256" key="4">
    <source>
        <dbReference type="ARBA" id="ARBA00023239"/>
    </source>
</evidence>
<reference evidence="9" key="1">
    <citation type="journal article" date="2014" name="Int. J. Syst. Evol. Microbiol.">
        <title>Complete genome sequence of Corynebacterium casei LMG S-19264T (=DSM 44701T), isolated from a smear-ripened cheese.</title>
        <authorList>
            <consortium name="US DOE Joint Genome Institute (JGI-PGF)"/>
            <person name="Walter F."/>
            <person name="Albersmeier A."/>
            <person name="Kalinowski J."/>
            <person name="Ruckert C."/>
        </authorList>
    </citation>
    <scope>NUCLEOTIDE SEQUENCE</scope>
    <source>
        <strain evidence="9">KCTC 32182</strain>
    </source>
</reference>
<dbReference type="AlphaFoldDB" id="A0A918UB06"/>
<evidence type="ECO:0000256" key="1">
    <source>
        <dbReference type="ARBA" id="ARBA00010671"/>
    </source>
</evidence>
<dbReference type="PROSITE" id="PS00703">
    <property type="entry name" value="OKR_DC_1"/>
    <property type="match status" value="1"/>
</dbReference>
<dbReference type="InterPro" id="IPR015424">
    <property type="entry name" value="PyrdxlP-dep_Trfase"/>
</dbReference>
<evidence type="ECO:0000313" key="10">
    <source>
        <dbReference type="Proteomes" id="UP000645257"/>
    </source>
</evidence>
<evidence type="ECO:0000313" key="9">
    <source>
        <dbReference type="EMBL" id="GGY25962.1"/>
    </source>
</evidence>
<dbReference type="Gene3D" id="3.90.1150.10">
    <property type="entry name" value="Aspartate Aminotransferase, domain 1"/>
    <property type="match status" value="1"/>
</dbReference>
<dbReference type="FunFam" id="3.90.100.10:FF:000001">
    <property type="entry name" value="Lysine decarboxylase, inducible"/>
    <property type="match status" value="1"/>
</dbReference>
<evidence type="ECO:0000256" key="2">
    <source>
        <dbReference type="ARBA" id="ARBA00022793"/>
    </source>
</evidence>
<dbReference type="GO" id="GO:0008792">
    <property type="term" value="F:arginine decarboxylase activity"/>
    <property type="evidence" value="ECO:0007669"/>
    <property type="project" value="TreeGrafter"/>
</dbReference>
<protein>
    <recommendedName>
        <fullName evidence="6">lysine decarboxylase</fullName>
        <ecNumber evidence="6">4.1.1.18</ecNumber>
    </recommendedName>
</protein>
<evidence type="ECO:0000259" key="8">
    <source>
        <dbReference type="PROSITE" id="PS00703"/>
    </source>
</evidence>
<dbReference type="Pfam" id="PF03709">
    <property type="entry name" value="OKR_DC_1_N"/>
    <property type="match status" value="1"/>
</dbReference>
<dbReference type="Gene3D" id="3.90.100.10">
    <property type="entry name" value="Orn/Lys/Arg decarboxylase, C-terminal domain"/>
    <property type="match status" value="1"/>
</dbReference>
<feature type="domain" description="Orn/Lys/Arg decarboxylases family 1 pyridoxal-P attachment site" evidence="8">
    <location>
        <begin position="363"/>
        <end position="377"/>
    </location>
</feature>
<dbReference type="SUPFAM" id="SSF53383">
    <property type="entry name" value="PLP-dependent transferases"/>
    <property type="match status" value="1"/>
</dbReference>
<dbReference type="Gene3D" id="3.40.640.10">
    <property type="entry name" value="Type I PLP-dependent aspartate aminotransferase-like (Major domain)"/>
    <property type="match status" value="1"/>
</dbReference>
<evidence type="ECO:0000256" key="7">
    <source>
        <dbReference type="PIRSR" id="PIRSR009393-1"/>
    </source>
</evidence>
<dbReference type="PANTHER" id="PTHR45229:SF3">
    <property type="entry name" value="BIODEGRADATIVE ARGININE DECARBOXYLASE"/>
    <property type="match status" value="1"/>
</dbReference>
<keyword evidence="3 7" id="KW-0663">Pyridoxal phosphate</keyword>
<dbReference type="FunFam" id="3.90.1150.10:FF:000016">
    <property type="entry name" value="Lysine decarboxylase, inducible"/>
    <property type="match status" value="1"/>
</dbReference>
<evidence type="ECO:0000256" key="3">
    <source>
        <dbReference type="ARBA" id="ARBA00022898"/>
    </source>
</evidence>
<dbReference type="InterPro" id="IPR011193">
    <property type="entry name" value="Orn/lys/arg_de-COase"/>
</dbReference>
<dbReference type="Gene3D" id="3.40.50.2300">
    <property type="match status" value="1"/>
</dbReference>
<name>A0A918UB06_9NEIS</name>
<dbReference type="EC" id="4.1.1.18" evidence="6"/>
<dbReference type="FunFam" id="3.40.640.10:FF:000008">
    <property type="entry name" value="Lysine decarboxylase, inducible"/>
    <property type="match status" value="1"/>
</dbReference>
<accession>A0A918UB06</accession>
<dbReference type="EMBL" id="BMYX01000022">
    <property type="protein sequence ID" value="GGY25962.1"/>
    <property type="molecule type" value="Genomic_DNA"/>
</dbReference>
<organism evidence="9 10">
    <name type="scientific">Paludibacterium paludis</name>
    <dbReference type="NCBI Taxonomy" id="1225769"/>
    <lineage>
        <taxon>Bacteria</taxon>
        <taxon>Pseudomonadati</taxon>
        <taxon>Pseudomonadota</taxon>
        <taxon>Betaproteobacteria</taxon>
        <taxon>Neisseriales</taxon>
        <taxon>Chromobacteriaceae</taxon>
        <taxon>Paludibacterium</taxon>
    </lineage>
</organism>
<dbReference type="NCBIfam" id="NF011928">
    <property type="entry name" value="PRK15399.1"/>
    <property type="match status" value="1"/>
</dbReference>
<dbReference type="InterPro" id="IPR000310">
    <property type="entry name" value="Orn/Lys/Arg_deCO2ase_major_dom"/>
</dbReference>
<dbReference type="InterPro" id="IPR036633">
    <property type="entry name" value="Prn/Lys/Arg_de-COase_C_sf"/>
</dbReference>
<keyword evidence="4" id="KW-0456">Lyase</keyword>
<dbReference type="PANTHER" id="PTHR45229">
    <property type="entry name" value="CONSTITUTIVE ORNITHINE DECARBOXYLASE"/>
    <property type="match status" value="1"/>
</dbReference>
<dbReference type="InterPro" id="IPR005308">
    <property type="entry name" value="OKR_de-COase_N"/>
</dbReference>
<dbReference type="SUPFAM" id="SSF55904">
    <property type="entry name" value="Ornithine decarboxylase C-terminal domain"/>
    <property type="match status" value="1"/>
</dbReference>
<gene>
    <name evidence="9" type="primary">cadA</name>
    <name evidence="9" type="ORF">GCM10011289_31910</name>
</gene>
<dbReference type="Pfam" id="PF03711">
    <property type="entry name" value="OKR_DC_1_C"/>
    <property type="match status" value="1"/>
</dbReference>
<comment type="similarity">
    <text evidence="1">Belongs to the Orn/Lys/Arg decarboxylase class-I family.</text>
</comment>